<dbReference type="Proteomes" id="UP000317039">
    <property type="component" value="Chromosome"/>
</dbReference>
<reference evidence="2 3" key="1">
    <citation type="submission" date="2019-07" db="EMBL/GenBank/DDBJ databases">
        <title>Complete Genome Sequence and Methylome Analysis of Nocardia otitidis-caviarum NEB252.</title>
        <authorList>
            <person name="Fomenkov A."/>
            <person name="Anton B.P."/>
            <person name="Vincze T."/>
            <person name="Roberts R.J."/>
        </authorList>
    </citation>
    <scope>NUCLEOTIDE SEQUENCE [LARGE SCALE GENOMIC DNA]</scope>
    <source>
        <strain evidence="2 3">NEB252</strain>
    </source>
</reference>
<feature type="region of interest" description="Disordered" evidence="1">
    <location>
        <begin position="85"/>
        <end position="155"/>
    </location>
</feature>
<accession>A0A516NVV6</accession>
<organism evidence="2 3">
    <name type="scientific">Nocardia otitidiscaviarum</name>
    <dbReference type="NCBI Taxonomy" id="1823"/>
    <lineage>
        <taxon>Bacteria</taxon>
        <taxon>Bacillati</taxon>
        <taxon>Actinomycetota</taxon>
        <taxon>Actinomycetes</taxon>
        <taxon>Mycobacteriales</taxon>
        <taxon>Nocardiaceae</taxon>
        <taxon>Nocardia</taxon>
    </lineage>
</organism>
<evidence type="ECO:0000256" key="1">
    <source>
        <dbReference type="SAM" id="MobiDB-lite"/>
    </source>
</evidence>
<dbReference type="KEGG" id="nod:FOH10_34275"/>
<name>A0A516NVV6_9NOCA</name>
<dbReference type="Gene3D" id="3.30.460.10">
    <property type="entry name" value="Beta Polymerase, domain 2"/>
    <property type="match status" value="1"/>
</dbReference>
<evidence type="ECO:0000313" key="2">
    <source>
        <dbReference type="EMBL" id="QDP83035.1"/>
    </source>
</evidence>
<feature type="compositionally biased region" description="Polar residues" evidence="1">
    <location>
        <begin position="118"/>
        <end position="131"/>
    </location>
</feature>
<dbReference type="EMBL" id="CP041695">
    <property type="protein sequence ID" value="QDP83035.1"/>
    <property type="molecule type" value="Genomic_DNA"/>
</dbReference>
<protein>
    <submittedName>
        <fullName evidence="2">Uncharacterized protein</fullName>
    </submittedName>
</protein>
<evidence type="ECO:0000313" key="3">
    <source>
        <dbReference type="Proteomes" id="UP000317039"/>
    </source>
</evidence>
<proteinExistence type="predicted"/>
<gene>
    <name evidence="2" type="ORF">FOH10_34275</name>
</gene>
<dbReference type="AlphaFoldDB" id="A0A516NVV6"/>
<dbReference type="InterPro" id="IPR043519">
    <property type="entry name" value="NT_sf"/>
</dbReference>
<sequence>MPDKEIIGSIRDGDVAGNRGRVYTFSGMTPVSAVRKLARIHAANDLEMDAMRMGRTSSRTVGPVLRNVNGGGDSVQTFPPQVAQLYPGLVPDSRPNEGPRIGTPGDYLELPVPPQPGETGSTPPASSSNRAVTPPSPSMTEPAADTSLSPAPMTTEVGDVPLEMRVLLGFEQPTLEDRGLLPDLPTVNYDPGQFPDVSGREVGAKWTEPLLEGSTAHYSIPEGNGLNTVDVVIVDATGTVVTRARIVRAVTGPGYRRWQTDANGVGSYFETSDPKLGGYGQHFDVGVSTAGPPTAEFEVGPNWEWVRTPSYDENGNHIGYDVGVRNSDGLYDNIHSDLLGNRWLTLTTRVGLGALDSRLAMQIDHRGDGWFIDGAGKEWTVFTDSSGQLGMHRNFETRAGVYNLRFHHTGVIIAEFTGTNGEWYRDWIKPDGSYTRMMSNLSTISYNRAGRQIGRTTRPDEQPWWAKLLLGSAHFAVGFLSAAGDVIAYPFRRGAYDPMRTMSSIRVTDTGLMTTYQPPNREVRLAEIGSAAISPIIALPRYLGGVLADNMYTLSSVQVTATGLATTYRRPDREARLVTDLTGITPREWSDDPWGGTGAVLTMIAFGFIGPKGGRFSQPRTARGTNAYIERELANHPEVADIVKRLVADAAHPLDLTRDLADPALRAATLRILSELSEGRALRDQPLAEFLQKNPGKGPLFEPILAEVNLMPDGRKRLNVFVDQSKRTDPARAIGTELNNVQRAALVDYGEVLRTKVEPAVEAELARLIRGLNGATTNIRTKRPSGILDKVQRMVRGHGGRDPRPYYRVGDVIDAVGARITVENVQQLTVLLSRVRQHFGTGDNGRILEIENMYATPKKGNPEYRVIPVVIRIDVDGISYTYELQLTTRRASIAADLNHNTIYKPYIELSSSERSSVSRIFAEAAALDQLQASRRSADGNR</sequence>
<dbReference type="SUPFAM" id="SSF81301">
    <property type="entry name" value="Nucleotidyltransferase"/>
    <property type="match status" value="1"/>
</dbReference>